<proteinExistence type="predicted"/>
<feature type="compositionally biased region" description="Basic and acidic residues" evidence="1">
    <location>
        <begin position="42"/>
        <end position="57"/>
    </location>
</feature>
<evidence type="ECO:0000313" key="3">
    <source>
        <dbReference type="Proteomes" id="UP001217754"/>
    </source>
</evidence>
<feature type="compositionally biased region" description="Low complexity" evidence="1">
    <location>
        <begin position="58"/>
        <end position="70"/>
    </location>
</feature>
<dbReference type="RefSeq" id="XP_060120337.1">
    <property type="nucleotide sequence ID" value="XM_060264354.1"/>
</dbReference>
<feature type="region of interest" description="Disordered" evidence="1">
    <location>
        <begin position="167"/>
        <end position="191"/>
    </location>
</feature>
<evidence type="ECO:0000256" key="1">
    <source>
        <dbReference type="SAM" id="MobiDB-lite"/>
    </source>
</evidence>
<keyword evidence="3" id="KW-1185">Reference proteome</keyword>
<gene>
    <name evidence="2" type="ORF">MJAP1_000384</name>
</gene>
<feature type="compositionally biased region" description="Polar residues" evidence="1">
    <location>
        <begin position="81"/>
        <end position="94"/>
    </location>
</feature>
<reference evidence="2" key="1">
    <citation type="submission" date="2023-03" db="EMBL/GenBank/DDBJ databases">
        <title>Mating type loci evolution in Malassezia.</title>
        <authorList>
            <person name="Coelho M.A."/>
        </authorList>
    </citation>
    <scope>NUCLEOTIDE SEQUENCE</scope>
    <source>
        <strain evidence="2">CBS 9431</strain>
    </source>
</reference>
<feature type="region of interest" description="Disordered" evidence="1">
    <location>
        <begin position="207"/>
        <end position="227"/>
    </location>
</feature>
<dbReference type="Proteomes" id="UP001217754">
    <property type="component" value="Chromosome 1"/>
</dbReference>
<protein>
    <submittedName>
        <fullName evidence="2">Uncharacterized protein</fullName>
    </submittedName>
</protein>
<dbReference type="EMBL" id="CP119958">
    <property type="protein sequence ID" value="WFD37440.1"/>
    <property type="molecule type" value="Genomic_DNA"/>
</dbReference>
<dbReference type="GeneID" id="85224033"/>
<evidence type="ECO:0000313" key="2">
    <source>
        <dbReference type="EMBL" id="WFD37440.1"/>
    </source>
</evidence>
<feature type="region of interest" description="Disordered" evidence="1">
    <location>
        <begin position="42"/>
        <end position="145"/>
    </location>
</feature>
<organism evidence="2 3">
    <name type="scientific">Malassezia japonica</name>
    <dbReference type="NCBI Taxonomy" id="223818"/>
    <lineage>
        <taxon>Eukaryota</taxon>
        <taxon>Fungi</taxon>
        <taxon>Dikarya</taxon>
        <taxon>Basidiomycota</taxon>
        <taxon>Ustilaginomycotina</taxon>
        <taxon>Malasseziomycetes</taxon>
        <taxon>Malasseziales</taxon>
        <taxon>Malasseziaceae</taxon>
        <taxon>Malassezia</taxon>
    </lineage>
</organism>
<feature type="region of interest" description="Disordered" evidence="1">
    <location>
        <begin position="1"/>
        <end position="26"/>
    </location>
</feature>
<dbReference type="AlphaFoldDB" id="A0AAF0J8T7"/>
<name>A0AAF0J8T7_9BASI</name>
<sequence>MAHDAKRVPGQGPGPPGALARQRRPPTEAAFDSFYDAFVGVRERGPSRSVSPDEVRRVASSSAVPLSSVPPRYPRRPPANESVTSASEADSATDTPRLASEQPVDADNPFLSTDADPPKRKRGRPRKYPITPSEESARAAVKASQNIPPWSVVEAVDRPPVYPETHILIGRHCPPRPSSWTSPERARPARPPQWHYYRRPVRMDLQGKRRDGVAPEPIPPAPPGRRGRTRVDYTALLHWQFVCRARGEQLDPLTLWRACVRRWHAEHGLEYDDEEYDEDEYEVLSDTSDAAPSAAVWPATPSERPARPPVSRSTTPPYTPPHGLLA</sequence>
<accession>A0AAF0J8T7</accession>
<feature type="region of interest" description="Disordered" evidence="1">
    <location>
        <begin position="275"/>
        <end position="326"/>
    </location>
</feature>